<evidence type="ECO:0000313" key="1">
    <source>
        <dbReference type="EMBL" id="KIM35607.1"/>
    </source>
</evidence>
<accession>A0A0C2Y3H2</accession>
<dbReference type="AlphaFoldDB" id="A0A0C2Y3H2"/>
<keyword evidence="2" id="KW-1185">Reference proteome</keyword>
<proteinExistence type="predicted"/>
<reference evidence="2" key="2">
    <citation type="submission" date="2015-01" db="EMBL/GenBank/DDBJ databases">
        <title>Evolutionary Origins and Diversification of the Mycorrhizal Mutualists.</title>
        <authorList>
            <consortium name="DOE Joint Genome Institute"/>
            <consortium name="Mycorrhizal Genomics Consortium"/>
            <person name="Kohler A."/>
            <person name="Kuo A."/>
            <person name="Nagy L.G."/>
            <person name="Floudas D."/>
            <person name="Copeland A."/>
            <person name="Barry K.W."/>
            <person name="Cichocki N."/>
            <person name="Veneault-Fourrey C."/>
            <person name="LaButti K."/>
            <person name="Lindquist E.A."/>
            <person name="Lipzen A."/>
            <person name="Lundell T."/>
            <person name="Morin E."/>
            <person name="Murat C."/>
            <person name="Riley R."/>
            <person name="Ohm R."/>
            <person name="Sun H."/>
            <person name="Tunlid A."/>
            <person name="Henrissat B."/>
            <person name="Grigoriev I.V."/>
            <person name="Hibbett D.S."/>
            <person name="Martin F."/>
        </authorList>
    </citation>
    <scope>NUCLEOTIDE SEQUENCE [LARGE SCALE GENOMIC DNA]</scope>
    <source>
        <strain evidence="2">h7</strain>
    </source>
</reference>
<organism evidence="1 2">
    <name type="scientific">Hebeloma cylindrosporum</name>
    <dbReference type="NCBI Taxonomy" id="76867"/>
    <lineage>
        <taxon>Eukaryota</taxon>
        <taxon>Fungi</taxon>
        <taxon>Dikarya</taxon>
        <taxon>Basidiomycota</taxon>
        <taxon>Agaricomycotina</taxon>
        <taxon>Agaricomycetes</taxon>
        <taxon>Agaricomycetidae</taxon>
        <taxon>Agaricales</taxon>
        <taxon>Agaricineae</taxon>
        <taxon>Hymenogastraceae</taxon>
        <taxon>Hebeloma</taxon>
    </lineage>
</organism>
<evidence type="ECO:0000313" key="2">
    <source>
        <dbReference type="Proteomes" id="UP000053424"/>
    </source>
</evidence>
<gene>
    <name evidence="1" type="ORF">M413DRAFT_79204</name>
</gene>
<sequence length="62" mass="6465">TNQPTSNTMCTAAFTTTAVAVASYKSTAASTPTISESCINHSSPQCCHCGWRGAHSPNCPFK</sequence>
<dbReference type="Proteomes" id="UP000053424">
    <property type="component" value="Unassembled WGS sequence"/>
</dbReference>
<dbReference type="HOGENOM" id="CLU_197734_0_0_1"/>
<reference evidence="1 2" key="1">
    <citation type="submission" date="2014-04" db="EMBL/GenBank/DDBJ databases">
        <authorList>
            <consortium name="DOE Joint Genome Institute"/>
            <person name="Kuo A."/>
            <person name="Gay G."/>
            <person name="Dore J."/>
            <person name="Kohler A."/>
            <person name="Nagy L.G."/>
            <person name="Floudas D."/>
            <person name="Copeland A."/>
            <person name="Barry K.W."/>
            <person name="Cichocki N."/>
            <person name="Veneault-Fourrey C."/>
            <person name="LaButti K."/>
            <person name="Lindquist E.A."/>
            <person name="Lipzen A."/>
            <person name="Lundell T."/>
            <person name="Morin E."/>
            <person name="Murat C."/>
            <person name="Sun H."/>
            <person name="Tunlid A."/>
            <person name="Henrissat B."/>
            <person name="Grigoriev I.V."/>
            <person name="Hibbett D.S."/>
            <person name="Martin F."/>
            <person name="Nordberg H.P."/>
            <person name="Cantor M.N."/>
            <person name="Hua S.X."/>
        </authorList>
    </citation>
    <scope>NUCLEOTIDE SEQUENCE [LARGE SCALE GENOMIC DNA]</scope>
    <source>
        <strain evidence="2">h7</strain>
    </source>
</reference>
<name>A0A0C2Y3H2_HEBCY</name>
<protein>
    <submittedName>
        <fullName evidence="1">Uncharacterized protein</fullName>
    </submittedName>
</protein>
<dbReference type="EMBL" id="KN831817">
    <property type="protein sequence ID" value="KIM35607.1"/>
    <property type="molecule type" value="Genomic_DNA"/>
</dbReference>
<feature type="non-terminal residue" evidence="1">
    <location>
        <position position="1"/>
    </location>
</feature>